<proteinExistence type="predicted"/>
<dbReference type="EMBL" id="CAGKOT010000036">
    <property type="protein sequence ID" value="CAB5376675.1"/>
    <property type="molecule type" value="Genomic_DNA"/>
</dbReference>
<dbReference type="GO" id="GO:1904262">
    <property type="term" value="P:negative regulation of TORC1 signaling"/>
    <property type="evidence" value="ECO:0007669"/>
    <property type="project" value="TreeGrafter"/>
</dbReference>
<protein>
    <recommendedName>
        <fullName evidence="3">Kaptin</fullName>
    </recommendedName>
</protein>
<dbReference type="Proteomes" id="UP000684084">
    <property type="component" value="Unassembled WGS sequence"/>
</dbReference>
<dbReference type="VEuPathDB" id="FungiDB:RhiirFUN_019393"/>
<organism evidence="1 2">
    <name type="scientific">Rhizophagus irregularis</name>
    <dbReference type="NCBI Taxonomy" id="588596"/>
    <lineage>
        <taxon>Eukaryota</taxon>
        <taxon>Fungi</taxon>
        <taxon>Fungi incertae sedis</taxon>
        <taxon>Mucoromycota</taxon>
        <taxon>Glomeromycotina</taxon>
        <taxon>Glomeromycetes</taxon>
        <taxon>Glomerales</taxon>
        <taxon>Glomeraceae</taxon>
        <taxon>Rhizophagus</taxon>
    </lineage>
</organism>
<reference evidence="1" key="1">
    <citation type="submission" date="2020-05" db="EMBL/GenBank/DDBJ databases">
        <authorList>
            <person name="Rincon C."/>
            <person name="Sanders R I."/>
            <person name="Robbins C."/>
            <person name="Chaturvedi A."/>
        </authorList>
    </citation>
    <scope>NUCLEOTIDE SEQUENCE</scope>
    <source>
        <strain evidence="1">CHB12</strain>
    </source>
</reference>
<dbReference type="OrthoDB" id="10267127at2759"/>
<dbReference type="PANTHER" id="PTHR15435">
    <property type="entry name" value="KICSTOR COMPLEX PROTEIN KAPTIN"/>
    <property type="match status" value="1"/>
</dbReference>
<comment type="caution">
    <text evidence="1">The sequence shown here is derived from an EMBL/GenBank/DDBJ whole genome shotgun (WGS) entry which is preliminary data.</text>
</comment>
<dbReference type="GO" id="GO:0051015">
    <property type="term" value="F:actin filament binding"/>
    <property type="evidence" value="ECO:0007669"/>
    <property type="project" value="TreeGrafter"/>
</dbReference>
<gene>
    <name evidence="1" type="ORF">CHRIB12_LOCUS15405</name>
</gene>
<dbReference type="GO" id="GO:0015629">
    <property type="term" value="C:actin cytoskeleton"/>
    <property type="evidence" value="ECO:0007669"/>
    <property type="project" value="InterPro"/>
</dbReference>
<evidence type="ECO:0000313" key="1">
    <source>
        <dbReference type="EMBL" id="CAB5376675.1"/>
    </source>
</evidence>
<dbReference type="AlphaFoldDB" id="A0A916EC71"/>
<dbReference type="InterPro" id="IPR029982">
    <property type="entry name" value="Kptn"/>
</dbReference>
<name>A0A916EC71_9GLOM</name>
<dbReference type="GO" id="GO:0034198">
    <property type="term" value="P:cellular response to amino acid starvation"/>
    <property type="evidence" value="ECO:0007669"/>
    <property type="project" value="TreeGrafter"/>
</dbReference>
<dbReference type="PANTHER" id="PTHR15435:SF2">
    <property type="entry name" value="KICSTOR COMPLEX PROTEIN KAPTIN"/>
    <property type="match status" value="1"/>
</dbReference>
<dbReference type="GO" id="GO:0007015">
    <property type="term" value="P:actin filament organization"/>
    <property type="evidence" value="ECO:0007669"/>
    <property type="project" value="InterPro"/>
</dbReference>
<sequence length="467" mass="53457">MMFLTHFATSENDSIGYFNESHYEHFPSGGRTNIYGLSVFTSYLESGLPCLPEFPSNALKNPPHEIFAYNLRKKNNRKRIHQHLFVSFFYGINCFVSGSGHWNTIELPLDIKDIGEIISMDVFSSINSDLTIALTTVNSNQKITFEDENQFFLQIYSLVDDSASTFMEDAIYKIVEKDCHQSIMLHFTPMQLFHTKINKDGEDCSALLLCGTEGGIHLYTEDKHAKKWEQSSIQPYFPFIAGLTRSANSDLKILSLEIKEFHNVKIIAVGCQNGMLHISVLKRNDSNEEFVQEQSSVALFSPITSISIFTSSTSKDKQEEIHMLVTCAVEQAIIYCYVDKEILKSPIYLRECSQHDSVLCSHIMDIDWDGKNEILIGTYGRELLIYKQNVNSQDMITYQLLWQRSFTHPIYRIASLDLNEDGIEELIVATQYGVHILQPNLSKAKEQLLKVLDEIDNLNKEYKKLCI</sequence>
<evidence type="ECO:0008006" key="3">
    <source>
        <dbReference type="Google" id="ProtNLM"/>
    </source>
</evidence>
<accession>A0A916EC71</accession>
<evidence type="ECO:0000313" key="2">
    <source>
        <dbReference type="Proteomes" id="UP000684084"/>
    </source>
</evidence>